<organism evidence="3 4">
    <name type="scientific">Algoriphagus sediminis</name>
    <dbReference type="NCBI Taxonomy" id="3057113"/>
    <lineage>
        <taxon>Bacteria</taxon>
        <taxon>Pseudomonadati</taxon>
        <taxon>Bacteroidota</taxon>
        <taxon>Cytophagia</taxon>
        <taxon>Cytophagales</taxon>
        <taxon>Cyclobacteriaceae</taxon>
        <taxon>Algoriphagus</taxon>
    </lineage>
</organism>
<gene>
    <name evidence="3" type="ORF">QVH07_08040</name>
</gene>
<dbReference type="InterPro" id="IPR018146">
    <property type="entry name" value="Glyoxalase_1_CS"/>
</dbReference>
<dbReference type="EMBL" id="JAUEPH010000003">
    <property type="protein sequence ID" value="MDN3204096.1"/>
    <property type="molecule type" value="Genomic_DNA"/>
</dbReference>
<sequence length="176" mass="20144">MRNLPLFTRRNNQGFLIILFFTFTFCTSTSKKKSSEDFNHVMLYVSNMEKSVQFYEEALGLKVHKRIDEVQITTEQGETETTSLDLVIMKFPESDFVLELSEQAYPDSISRDIHFQHMGITVKNLDNALARAKDAGAKKVREVRTINDGSIIVKNIFLSGPDGELIELMEFVKGRL</sequence>
<dbReference type="Gene3D" id="3.10.180.10">
    <property type="entry name" value="2,3-Dihydroxybiphenyl 1,2-Dioxygenase, domain 1"/>
    <property type="match status" value="1"/>
</dbReference>
<dbReference type="InterPro" id="IPR037523">
    <property type="entry name" value="VOC_core"/>
</dbReference>
<dbReference type="Pfam" id="PF00903">
    <property type="entry name" value="Glyoxalase"/>
    <property type="match status" value="1"/>
</dbReference>
<evidence type="ECO:0000259" key="2">
    <source>
        <dbReference type="PROSITE" id="PS51819"/>
    </source>
</evidence>
<keyword evidence="4" id="KW-1185">Reference proteome</keyword>
<comment type="caution">
    <text evidence="3">The sequence shown here is derived from an EMBL/GenBank/DDBJ whole genome shotgun (WGS) entry which is preliminary data.</text>
</comment>
<reference evidence="3" key="1">
    <citation type="submission" date="2023-06" db="EMBL/GenBank/DDBJ databases">
        <title>Robiginitalea aurantiacus sp. nov. and Algoriphagus sediminis sp. nov., isolated from coastal sediment.</title>
        <authorList>
            <person name="Zhou Z.Y."/>
            <person name="An J."/>
            <person name="Jia Y.W."/>
            <person name="Du Z.J."/>
        </authorList>
    </citation>
    <scope>NUCLEOTIDE SEQUENCE</scope>
    <source>
        <strain evidence="3">C2-7</strain>
    </source>
</reference>
<dbReference type="InterPro" id="IPR051785">
    <property type="entry name" value="MMCE/EMCE_epimerase"/>
</dbReference>
<dbReference type="PROSITE" id="PS00934">
    <property type="entry name" value="GLYOXALASE_I_1"/>
    <property type="match status" value="1"/>
</dbReference>
<dbReference type="InterPro" id="IPR004360">
    <property type="entry name" value="Glyas_Fos-R_dOase_dom"/>
</dbReference>
<protein>
    <submittedName>
        <fullName evidence="3">VOC family protein</fullName>
    </submittedName>
</protein>
<dbReference type="PROSITE" id="PS51819">
    <property type="entry name" value="VOC"/>
    <property type="match status" value="1"/>
</dbReference>
<accession>A0ABT7YC38</accession>
<dbReference type="Proteomes" id="UP001171916">
    <property type="component" value="Unassembled WGS sequence"/>
</dbReference>
<name>A0ABT7YC38_9BACT</name>
<dbReference type="PANTHER" id="PTHR43048">
    <property type="entry name" value="METHYLMALONYL-COA EPIMERASE"/>
    <property type="match status" value="1"/>
</dbReference>
<evidence type="ECO:0000313" key="4">
    <source>
        <dbReference type="Proteomes" id="UP001171916"/>
    </source>
</evidence>
<dbReference type="RefSeq" id="WP_353890984.1">
    <property type="nucleotide sequence ID" value="NZ_JAUEPH010000003.1"/>
</dbReference>
<dbReference type="SUPFAM" id="SSF54593">
    <property type="entry name" value="Glyoxalase/Bleomycin resistance protein/Dihydroxybiphenyl dioxygenase"/>
    <property type="match status" value="1"/>
</dbReference>
<evidence type="ECO:0000313" key="3">
    <source>
        <dbReference type="EMBL" id="MDN3204096.1"/>
    </source>
</evidence>
<evidence type="ECO:0000256" key="1">
    <source>
        <dbReference type="ARBA" id="ARBA00022723"/>
    </source>
</evidence>
<keyword evidence="1" id="KW-0479">Metal-binding</keyword>
<dbReference type="PANTHER" id="PTHR43048:SF3">
    <property type="entry name" value="METHYLMALONYL-COA EPIMERASE, MITOCHONDRIAL"/>
    <property type="match status" value="1"/>
</dbReference>
<proteinExistence type="predicted"/>
<dbReference type="InterPro" id="IPR029068">
    <property type="entry name" value="Glyas_Bleomycin-R_OHBP_Dase"/>
</dbReference>
<feature type="domain" description="VOC" evidence="2">
    <location>
        <begin position="37"/>
        <end position="171"/>
    </location>
</feature>